<dbReference type="AlphaFoldDB" id="A0A4V6NRM0"/>
<evidence type="ECO:0000256" key="3">
    <source>
        <dbReference type="ARBA" id="ARBA00022737"/>
    </source>
</evidence>
<sequence length="460" mass="54663">MEEILESLDYELLTYLAKKTRVDSGRIIDDVRQKLSLGTISNIENRKGKISYKTLSQYFTCLSLSKETIVQKIHHIKKEIQDLTFQLELVQVILDERNIEKAKIILDNIQIEEFHPLAARIKYLYGRLFYVEKDFKQAQDLFFEVIECYEKNNYFQPNYLIECFNSLSTSFYYQEDIPNALKYVNLGFQHYAESESNQDLKYLLTVNKVLYLIAMGQRELAFELIQQIWGQIREVEPVNVKLNFYKFRAQLLKHAKQFQEAISCAEEGIQIARKYKDRNRSFGLLIVLGTIYTDIEDFEKAKTCFQTVEQFEDMKYPRRFVDAHVYLGIIHSKQEEWKKAEYHLSIAQQFGEKYFIDVRRLVKLLIVYGNIMMNQKKYEQALSYFEIAYKKAINKSLTDFQHDVLFHKLKCLQETGKMDEFHQVNIEFFQIQEKLYQREEMNTYESAGYSFTINRVGGGD</sequence>
<evidence type="ECO:0000313" key="7">
    <source>
        <dbReference type="Proteomes" id="UP000294746"/>
    </source>
</evidence>
<dbReference type="InterPro" id="IPR019734">
    <property type="entry name" value="TPR_rpt"/>
</dbReference>
<evidence type="ECO:0000313" key="6">
    <source>
        <dbReference type="EMBL" id="TCP62566.1"/>
    </source>
</evidence>
<dbReference type="EMBL" id="SLXV01000053">
    <property type="protein sequence ID" value="TCP62566.1"/>
    <property type="molecule type" value="Genomic_DNA"/>
</dbReference>
<proteinExistence type="inferred from homology"/>
<dbReference type="SUPFAM" id="SSF81901">
    <property type="entry name" value="HCP-like"/>
    <property type="match status" value="1"/>
</dbReference>
<comment type="subcellular location">
    <subcellularLocation>
        <location evidence="1">Cytoplasm</location>
    </subcellularLocation>
</comment>
<gene>
    <name evidence="6" type="ORF">EDD57_1532</name>
</gene>
<comment type="caution">
    <text evidence="6">The sequence shown here is derived from an EMBL/GenBank/DDBJ whole genome shotgun (WGS) entry which is preliminary data.</text>
</comment>
<dbReference type="OrthoDB" id="2958902at2"/>
<evidence type="ECO:0008006" key="8">
    <source>
        <dbReference type="Google" id="ProtNLM"/>
    </source>
</evidence>
<dbReference type="InterPro" id="IPR011990">
    <property type="entry name" value="TPR-like_helical_dom_sf"/>
</dbReference>
<evidence type="ECO:0000256" key="5">
    <source>
        <dbReference type="ARBA" id="ARBA00038253"/>
    </source>
</evidence>
<keyword evidence="4" id="KW-0802">TPR repeat</keyword>
<accession>A0A4V6NRM0</accession>
<organism evidence="6 7">
    <name type="scientific">Baia soyae</name>
    <dbReference type="NCBI Taxonomy" id="1544746"/>
    <lineage>
        <taxon>Bacteria</taxon>
        <taxon>Bacillati</taxon>
        <taxon>Bacillota</taxon>
        <taxon>Bacilli</taxon>
        <taxon>Bacillales</taxon>
        <taxon>Thermoactinomycetaceae</taxon>
        <taxon>Baia</taxon>
    </lineage>
</organism>
<evidence type="ECO:0000256" key="2">
    <source>
        <dbReference type="ARBA" id="ARBA00022490"/>
    </source>
</evidence>
<dbReference type="InterPro" id="IPR051476">
    <property type="entry name" value="Bac_ResReg_Asp_Phosphatase"/>
</dbReference>
<name>A0A4V6NRM0_9BACL</name>
<dbReference type="PANTHER" id="PTHR46630">
    <property type="entry name" value="TETRATRICOPEPTIDE REPEAT PROTEIN 29"/>
    <property type="match status" value="1"/>
</dbReference>
<dbReference type="GO" id="GO:0005737">
    <property type="term" value="C:cytoplasm"/>
    <property type="evidence" value="ECO:0007669"/>
    <property type="project" value="UniProtKB-SubCell"/>
</dbReference>
<reference evidence="6 7" key="1">
    <citation type="submission" date="2019-03" db="EMBL/GenBank/DDBJ databases">
        <title>Genomic Encyclopedia of Type Strains, Phase IV (KMG-IV): sequencing the most valuable type-strain genomes for metagenomic binning, comparative biology and taxonomic classification.</title>
        <authorList>
            <person name="Goeker M."/>
        </authorList>
    </citation>
    <scope>NUCLEOTIDE SEQUENCE [LARGE SCALE GENOMIC DNA]</scope>
    <source>
        <strain evidence="6 7">DSM 46831</strain>
    </source>
</reference>
<keyword evidence="3" id="KW-0677">Repeat</keyword>
<keyword evidence="2" id="KW-0963">Cytoplasm</keyword>
<dbReference type="SMART" id="SM00028">
    <property type="entry name" value="TPR"/>
    <property type="match status" value="6"/>
</dbReference>
<comment type="similarity">
    <text evidence="5">Belongs to the Rap family.</text>
</comment>
<dbReference type="Proteomes" id="UP000294746">
    <property type="component" value="Unassembled WGS sequence"/>
</dbReference>
<keyword evidence="7" id="KW-1185">Reference proteome</keyword>
<dbReference type="SUPFAM" id="SSF48452">
    <property type="entry name" value="TPR-like"/>
    <property type="match status" value="1"/>
</dbReference>
<protein>
    <recommendedName>
        <fullName evidence="8">Tetratricopeptide repeat protein</fullName>
    </recommendedName>
</protein>
<evidence type="ECO:0000256" key="4">
    <source>
        <dbReference type="ARBA" id="ARBA00022803"/>
    </source>
</evidence>
<evidence type="ECO:0000256" key="1">
    <source>
        <dbReference type="ARBA" id="ARBA00004496"/>
    </source>
</evidence>
<dbReference type="Gene3D" id="1.25.40.10">
    <property type="entry name" value="Tetratricopeptide repeat domain"/>
    <property type="match status" value="2"/>
</dbReference>
<dbReference type="RefSeq" id="WP_131849846.1">
    <property type="nucleotide sequence ID" value="NZ_SLXV01000053.1"/>
</dbReference>
<dbReference type="PANTHER" id="PTHR46630:SF1">
    <property type="entry name" value="TETRATRICOPEPTIDE REPEAT PROTEIN 29"/>
    <property type="match status" value="1"/>
</dbReference>